<sequence>MYPIAKLTGVTKEFRNGRGINGVDLSLEQGDIYGLLGPNGAGKTTLLKMLTGLITPNFGSITLFGQDRDASFASVMRKVGCMIESADFHEYVTAGQYLKLNANFYPEVGRERIAEVLEMVGLETYAKEKIGYFSTGMKQRLAMASSVLHSPEFVIWDEPTNGLDIEGVVQFRALVKRLSDEQGITFLISSHMIHELEQLCNRVGIINRGVLIREGRVPDLMSDNTSLEQFYMNELQRGKELMEYGRPVSGT</sequence>
<dbReference type="SMART" id="SM00382">
    <property type="entry name" value="AAA"/>
    <property type="match status" value="1"/>
</dbReference>
<dbReference type="EMBL" id="CP009286">
    <property type="protein sequence ID" value="AIQ64931.1"/>
    <property type="molecule type" value="Genomic_DNA"/>
</dbReference>
<proteinExistence type="inferred from homology"/>
<accession>A0A089LTV2</accession>
<evidence type="ECO:0000313" key="7">
    <source>
        <dbReference type="Proteomes" id="UP000029507"/>
    </source>
</evidence>
<evidence type="ECO:0000256" key="1">
    <source>
        <dbReference type="ARBA" id="ARBA00005417"/>
    </source>
</evidence>
<dbReference type="PANTHER" id="PTHR43335:SF4">
    <property type="entry name" value="ABC TRANSPORTER, ATP-BINDING PROTEIN"/>
    <property type="match status" value="1"/>
</dbReference>
<dbReference type="OrthoDB" id="9804819at2"/>
<dbReference type="PROSITE" id="PS50893">
    <property type="entry name" value="ABC_TRANSPORTER_2"/>
    <property type="match status" value="1"/>
</dbReference>
<dbReference type="STRING" id="169760.PSTEL_19245"/>
<name>A0A089LTV2_9BACL</name>
<evidence type="ECO:0000256" key="3">
    <source>
        <dbReference type="ARBA" id="ARBA00022741"/>
    </source>
</evidence>
<evidence type="ECO:0000256" key="2">
    <source>
        <dbReference type="ARBA" id="ARBA00022448"/>
    </source>
</evidence>
<evidence type="ECO:0000256" key="4">
    <source>
        <dbReference type="ARBA" id="ARBA00022840"/>
    </source>
</evidence>
<feature type="domain" description="ABC transporter" evidence="5">
    <location>
        <begin position="5"/>
        <end position="233"/>
    </location>
</feature>
<dbReference type="AlphaFoldDB" id="A0A089LTV2"/>
<dbReference type="InterPro" id="IPR003593">
    <property type="entry name" value="AAA+_ATPase"/>
</dbReference>
<keyword evidence="4" id="KW-0067">ATP-binding</keyword>
<dbReference type="KEGG" id="pste:PSTEL_19245"/>
<evidence type="ECO:0000313" key="6">
    <source>
        <dbReference type="EMBL" id="AIQ64931.1"/>
    </source>
</evidence>
<dbReference type="InterPro" id="IPR003439">
    <property type="entry name" value="ABC_transporter-like_ATP-bd"/>
</dbReference>
<comment type="similarity">
    <text evidence="1">Belongs to the ABC transporter superfamily.</text>
</comment>
<dbReference type="SUPFAM" id="SSF52540">
    <property type="entry name" value="P-loop containing nucleoside triphosphate hydrolases"/>
    <property type="match status" value="1"/>
</dbReference>
<dbReference type="PANTHER" id="PTHR43335">
    <property type="entry name" value="ABC TRANSPORTER, ATP-BINDING PROTEIN"/>
    <property type="match status" value="1"/>
</dbReference>
<dbReference type="Proteomes" id="UP000029507">
    <property type="component" value="Chromosome"/>
</dbReference>
<dbReference type="RefSeq" id="WP_038697578.1">
    <property type="nucleotide sequence ID" value="NZ_CP009286.1"/>
</dbReference>
<gene>
    <name evidence="6" type="ORF">PSTEL_19245</name>
</gene>
<dbReference type="Gene3D" id="3.40.50.300">
    <property type="entry name" value="P-loop containing nucleotide triphosphate hydrolases"/>
    <property type="match status" value="1"/>
</dbReference>
<organism evidence="6 7">
    <name type="scientific">Paenibacillus stellifer</name>
    <dbReference type="NCBI Taxonomy" id="169760"/>
    <lineage>
        <taxon>Bacteria</taxon>
        <taxon>Bacillati</taxon>
        <taxon>Bacillota</taxon>
        <taxon>Bacilli</taxon>
        <taxon>Bacillales</taxon>
        <taxon>Paenibacillaceae</taxon>
        <taxon>Paenibacillus</taxon>
    </lineage>
</organism>
<dbReference type="HOGENOM" id="CLU_000604_1_2_9"/>
<keyword evidence="3" id="KW-0547">Nucleotide-binding</keyword>
<dbReference type="InterPro" id="IPR027417">
    <property type="entry name" value="P-loop_NTPase"/>
</dbReference>
<keyword evidence="2" id="KW-0813">Transport</keyword>
<reference evidence="6 7" key="1">
    <citation type="submission" date="2014-08" db="EMBL/GenBank/DDBJ databases">
        <title>Comparative genomics of the Paenibacillus odorifer group.</title>
        <authorList>
            <person name="den Bakker H.C."/>
            <person name="Tsai Y.-C."/>
            <person name="Martin N."/>
            <person name="Korlach J."/>
            <person name="Wiedmann M."/>
        </authorList>
    </citation>
    <scope>NUCLEOTIDE SEQUENCE [LARGE SCALE GENOMIC DNA]</scope>
    <source>
        <strain evidence="6 7">DSM 14472</strain>
    </source>
</reference>
<dbReference type="Pfam" id="PF00005">
    <property type="entry name" value="ABC_tran"/>
    <property type="match status" value="1"/>
</dbReference>
<dbReference type="GO" id="GO:0016887">
    <property type="term" value="F:ATP hydrolysis activity"/>
    <property type="evidence" value="ECO:0007669"/>
    <property type="project" value="InterPro"/>
</dbReference>
<evidence type="ECO:0000259" key="5">
    <source>
        <dbReference type="PROSITE" id="PS50893"/>
    </source>
</evidence>
<keyword evidence="7" id="KW-1185">Reference proteome</keyword>
<dbReference type="GO" id="GO:0005524">
    <property type="term" value="F:ATP binding"/>
    <property type="evidence" value="ECO:0007669"/>
    <property type="project" value="UniProtKB-KW"/>
</dbReference>
<protein>
    <submittedName>
        <fullName evidence="6">ABC transporter</fullName>
    </submittedName>
</protein>